<evidence type="ECO:0000313" key="3">
    <source>
        <dbReference type="EMBL" id="SVA94004.1"/>
    </source>
</evidence>
<organism evidence="3">
    <name type="scientific">marine metagenome</name>
    <dbReference type="NCBI Taxonomy" id="408172"/>
    <lineage>
        <taxon>unclassified sequences</taxon>
        <taxon>metagenomes</taxon>
        <taxon>ecological metagenomes</taxon>
    </lineage>
</organism>
<dbReference type="InterPro" id="IPR029032">
    <property type="entry name" value="AhpD-like"/>
</dbReference>
<evidence type="ECO:0008006" key="4">
    <source>
        <dbReference type="Google" id="ProtNLM"/>
    </source>
</evidence>
<dbReference type="Gene3D" id="1.20.1290.10">
    <property type="entry name" value="AhpD-like"/>
    <property type="match status" value="1"/>
</dbReference>
<dbReference type="GO" id="GO:0005634">
    <property type="term" value="C:nucleus"/>
    <property type="evidence" value="ECO:0007669"/>
    <property type="project" value="InterPro"/>
</dbReference>
<dbReference type="EMBL" id="UINC01023072">
    <property type="protein sequence ID" value="SVA94004.1"/>
    <property type="molecule type" value="Genomic_DNA"/>
</dbReference>
<evidence type="ECO:0000256" key="1">
    <source>
        <dbReference type="ARBA" id="ARBA00004496"/>
    </source>
</evidence>
<dbReference type="GO" id="GO:1901031">
    <property type="term" value="P:regulation of response to reactive oxygen species"/>
    <property type="evidence" value="ECO:0007669"/>
    <property type="project" value="InterPro"/>
</dbReference>
<reference evidence="3" key="1">
    <citation type="submission" date="2018-05" db="EMBL/GenBank/DDBJ databases">
        <authorList>
            <person name="Lanie J.A."/>
            <person name="Ng W.-L."/>
            <person name="Kazmierczak K.M."/>
            <person name="Andrzejewski T.M."/>
            <person name="Davidsen T.M."/>
            <person name="Wayne K.J."/>
            <person name="Tettelin H."/>
            <person name="Glass J.I."/>
            <person name="Rusch D."/>
            <person name="Podicherti R."/>
            <person name="Tsui H.-C.T."/>
            <person name="Winkler M.E."/>
        </authorList>
    </citation>
    <scope>NUCLEOTIDE SEQUENCE</scope>
</reference>
<dbReference type="SUPFAM" id="SSF69118">
    <property type="entry name" value="AhpD-like"/>
    <property type="match status" value="1"/>
</dbReference>
<proteinExistence type="predicted"/>
<dbReference type="PANTHER" id="PTHR35446">
    <property type="entry name" value="SI:CH211-175M2.5"/>
    <property type="match status" value="1"/>
</dbReference>
<dbReference type="PANTHER" id="PTHR35446:SF2">
    <property type="entry name" value="CARBOXYMUCONOLACTONE DECARBOXYLASE-LIKE DOMAIN-CONTAINING PROTEIN"/>
    <property type="match status" value="1"/>
</dbReference>
<sequence>MAWIREILPENAEDELAEVYGKVAEPTNGTVDNILRVHGLHPKLLADHFELYITAMKGSSPLSRAQREMIAVVVSALNECHY</sequence>
<gene>
    <name evidence="3" type="ORF">METZ01_LOCUS146858</name>
</gene>
<dbReference type="GO" id="GO:0005737">
    <property type="term" value="C:cytoplasm"/>
    <property type="evidence" value="ECO:0007669"/>
    <property type="project" value="UniProtKB-SubCell"/>
</dbReference>
<keyword evidence="2" id="KW-0963">Cytoplasm</keyword>
<dbReference type="Pfam" id="PF04636">
    <property type="entry name" value="PA26"/>
    <property type="match status" value="1"/>
</dbReference>
<accession>A0A381ZY31</accession>
<name>A0A381ZY31_9ZZZZ</name>
<dbReference type="AlphaFoldDB" id="A0A381ZY31"/>
<dbReference type="InterPro" id="IPR006730">
    <property type="entry name" value="Sestrin"/>
</dbReference>
<comment type="subcellular location">
    <subcellularLocation>
        <location evidence="1">Cytoplasm</location>
    </subcellularLocation>
</comment>
<evidence type="ECO:0000256" key="2">
    <source>
        <dbReference type="ARBA" id="ARBA00022490"/>
    </source>
</evidence>
<protein>
    <recommendedName>
        <fullName evidence="4">Carboxymuconolactone decarboxylase-like domain-containing protein</fullName>
    </recommendedName>
</protein>